<keyword evidence="3" id="KW-0156">Chromatin regulator</keyword>
<evidence type="ECO:0000256" key="4">
    <source>
        <dbReference type="ARBA" id="ARBA00023015"/>
    </source>
</evidence>
<protein>
    <recommendedName>
        <fullName evidence="12">Chromatin modification-related protein MEAF6</fullName>
    </recommendedName>
</protein>
<evidence type="ECO:0000256" key="7">
    <source>
        <dbReference type="ARBA" id="ARBA00023242"/>
    </source>
</evidence>
<keyword evidence="11" id="KW-1185">Reference proteome</keyword>
<dbReference type="OMA" id="RAFWIFR"/>
<keyword evidence="7" id="KW-0539">Nucleus</keyword>
<feature type="compositionally biased region" description="Basic residues" evidence="9">
    <location>
        <begin position="109"/>
        <end position="118"/>
    </location>
</feature>
<evidence type="ECO:0000256" key="5">
    <source>
        <dbReference type="ARBA" id="ARBA00023054"/>
    </source>
</evidence>
<dbReference type="GO" id="GO:0000123">
    <property type="term" value="C:histone acetyltransferase complex"/>
    <property type="evidence" value="ECO:0007669"/>
    <property type="project" value="InterPro"/>
</dbReference>
<keyword evidence="6" id="KW-0804">Transcription</keyword>
<evidence type="ECO:0000256" key="6">
    <source>
        <dbReference type="ARBA" id="ARBA00023163"/>
    </source>
</evidence>
<dbReference type="GO" id="GO:0005634">
    <property type="term" value="C:nucleus"/>
    <property type="evidence" value="ECO:0007669"/>
    <property type="project" value="UniProtKB-SubCell"/>
</dbReference>
<evidence type="ECO:0000313" key="11">
    <source>
        <dbReference type="Proteomes" id="UP000054408"/>
    </source>
</evidence>
<dbReference type="Pfam" id="PF09340">
    <property type="entry name" value="NuA4"/>
    <property type="match status" value="1"/>
</dbReference>
<dbReference type="STRING" id="461836.A0A0L0D5M9"/>
<dbReference type="GO" id="GO:0006325">
    <property type="term" value="P:chromatin organization"/>
    <property type="evidence" value="ECO:0007669"/>
    <property type="project" value="UniProtKB-KW"/>
</dbReference>
<feature type="region of interest" description="Disordered" evidence="9">
    <location>
        <begin position="89"/>
        <end position="125"/>
    </location>
</feature>
<reference evidence="10 11" key="1">
    <citation type="submission" date="2010-05" db="EMBL/GenBank/DDBJ databases">
        <title>The Genome Sequence of Thecamonas trahens ATCC 50062.</title>
        <authorList>
            <consortium name="The Broad Institute Genome Sequencing Platform"/>
            <person name="Russ C."/>
            <person name="Cuomo C."/>
            <person name="Shea T."/>
            <person name="Young S.K."/>
            <person name="Zeng Q."/>
            <person name="Koehrsen M."/>
            <person name="Haas B."/>
            <person name="Borodovsky M."/>
            <person name="Guigo R."/>
            <person name="Alvarado L."/>
            <person name="Berlin A."/>
            <person name="Bochicchio J."/>
            <person name="Borenstein D."/>
            <person name="Chapman S."/>
            <person name="Chen Z."/>
            <person name="Freedman E."/>
            <person name="Gellesch M."/>
            <person name="Goldberg J."/>
            <person name="Griggs A."/>
            <person name="Gujja S."/>
            <person name="Heilman E."/>
            <person name="Heiman D."/>
            <person name="Hepburn T."/>
            <person name="Howarth C."/>
            <person name="Jen D."/>
            <person name="Larson L."/>
            <person name="Mehta T."/>
            <person name="Park D."/>
            <person name="Pearson M."/>
            <person name="Roberts A."/>
            <person name="Saif S."/>
            <person name="Shenoy N."/>
            <person name="Sisk P."/>
            <person name="Stolte C."/>
            <person name="Sykes S."/>
            <person name="Thomson T."/>
            <person name="Walk T."/>
            <person name="White J."/>
            <person name="Yandava C."/>
            <person name="Burger G."/>
            <person name="Gray M.W."/>
            <person name="Holland P.W.H."/>
            <person name="King N."/>
            <person name="Lang F.B.F."/>
            <person name="Roger A.J."/>
            <person name="Ruiz-Trillo I."/>
            <person name="Lander E."/>
            <person name="Nusbaum C."/>
        </authorList>
    </citation>
    <scope>NUCLEOTIDE SEQUENCE [LARGE SCALE GENOMIC DNA]</scope>
    <source>
        <strain evidence="10 11">ATCC 50062</strain>
    </source>
</reference>
<proteinExistence type="inferred from homology"/>
<comment type="subcellular location">
    <subcellularLocation>
        <location evidence="1">Nucleus</location>
    </subcellularLocation>
</comment>
<dbReference type="GeneID" id="25563450"/>
<dbReference type="EMBL" id="GL349448">
    <property type="protein sequence ID" value="KNC47649.1"/>
    <property type="molecule type" value="Genomic_DNA"/>
</dbReference>
<evidence type="ECO:0000256" key="2">
    <source>
        <dbReference type="ARBA" id="ARBA00010916"/>
    </source>
</evidence>
<organism evidence="10 11">
    <name type="scientific">Thecamonas trahens ATCC 50062</name>
    <dbReference type="NCBI Taxonomy" id="461836"/>
    <lineage>
        <taxon>Eukaryota</taxon>
        <taxon>Apusozoa</taxon>
        <taxon>Apusomonadida</taxon>
        <taxon>Apusomonadidae</taxon>
        <taxon>Thecamonas</taxon>
    </lineage>
</organism>
<dbReference type="PANTHER" id="PTHR13476">
    <property type="entry name" value="CHROMATIN MODIFICATION-RELATED PROTEIN MEAF6"/>
    <property type="match status" value="1"/>
</dbReference>
<evidence type="ECO:0000256" key="3">
    <source>
        <dbReference type="ARBA" id="ARBA00022853"/>
    </source>
</evidence>
<evidence type="ECO:0000313" key="10">
    <source>
        <dbReference type="EMBL" id="KNC47649.1"/>
    </source>
</evidence>
<evidence type="ECO:0000256" key="1">
    <source>
        <dbReference type="ARBA" id="ARBA00004123"/>
    </source>
</evidence>
<feature type="compositionally biased region" description="Polar residues" evidence="9">
    <location>
        <begin position="89"/>
        <end position="98"/>
    </location>
</feature>
<evidence type="ECO:0000256" key="8">
    <source>
        <dbReference type="SAM" id="Coils"/>
    </source>
</evidence>
<name>A0A0L0D5M9_THETB</name>
<dbReference type="InterPro" id="IPR015418">
    <property type="entry name" value="Eaf6"/>
</dbReference>
<dbReference type="eggNOG" id="KOG3856">
    <property type="taxonomic scope" value="Eukaryota"/>
</dbReference>
<dbReference type="Proteomes" id="UP000054408">
    <property type="component" value="Unassembled WGS sequence"/>
</dbReference>
<accession>A0A0L0D5M9</accession>
<keyword evidence="4" id="KW-0805">Transcription regulation</keyword>
<dbReference type="OrthoDB" id="440324at2759"/>
<sequence>MSSEEVVVEEPVLSEDLKRLLTRKQELESELVNVERRIYRLEENYLQDTAALGNIVKGWAGYLSSRSLDQIKQVTRKVKDSERLFTFSSTSGLANNSAEPDDYDDEPRRKRRKHKRKSAANGDWN</sequence>
<dbReference type="RefSeq" id="XP_013759133.1">
    <property type="nucleotide sequence ID" value="XM_013903679.1"/>
</dbReference>
<gene>
    <name evidence="10" type="ORF">AMSG_03879</name>
</gene>
<keyword evidence="5 8" id="KW-0175">Coiled coil</keyword>
<evidence type="ECO:0000256" key="9">
    <source>
        <dbReference type="SAM" id="MobiDB-lite"/>
    </source>
</evidence>
<comment type="similarity">
    <text evidence="2">Belongs to the EAF6 family.</text>
</comment>
<dbReference type="AlphaFoldDB" id="A0A0L0D5M9"/>
<feature type="coiled-coil region" evidence="8">
    <location>
        <begin position="17"/>
        <end position="44"/>
    </location>
</feature>
<evidence type="ECO:0008006" key="12">
    <source>
        <dbReference type="Google" id="ProtNLM"/>
    </source>
</evidence>